<evidence type="ECO:0000313" key="2">
    <source>
        <dbReference type="Proteomes" id="UP000250275"/>
    </source>
</evidence>
<reference evidence="1 2" key="1">
    <citation type="submission" date="2015-07" db="EMBL/GenBank/DDBJ databases">
        <title>The genome of Eufriesea mexicana.</title>
        <authorList>
            <person name="Pan H."/>
            <person name="Kapheim K."/>
        </authorList>
    </citation>
    <scope>NUCLEOTIDE SEQUENCE [LARGE SCALE GENOMIC DNA]</scope>
    <source>
        <strain evidence="1">0111107269</strain>
        <tissue evidence="1">Whole body</tissue>
    </source>
</reference>
<dbReference type="Proteomes" id="UP000250275">
    <property type="component" value="Unassembled WGS sequence"/>
</dbReference>
<dbReference type="AlphaFoldDB" id="A0A310SRQ1"/>
<gene>
    <name evidence="1" type="ORF">WN48_08523</name>
</gene>
<proteinExistence type="predicted"/>
<accession>A0A310SRQ1</accession>
<keyword evidence="2" id="KW-1185">Reference proteome</keyword>
<dbReference type="EMBL" id="KQ760629">
    <property type="protein sequence ID" value="OAD59728.1"/>
    <property type="molecule type" value="Genomic_DNA"/>
</dbReference>
<evidence type="ECO:0000313" key="1">
    <source>
        <dbReference type="EMBL" id="OAD59728.1"/>
    </source>
</evidence>
<organism evidence="1 2">
    <name type="scientific">Eufriesea mexicana</name>
    <dbReference type="NCBI Taxonomy" id="516756"/>
    <lineage>
        <taxon>Eukaryota</taxon>
        <taxon>Metazoa</taxon>
        <taxon>Ecdysozoa</taxon>
        <taxon>Arthropoda</taxon>
        <taxon>Hexapoda</taxon>
        <taxon>Insecta</taxon>
        <taxon>Pterygota</taxon>
        <taxon>Neoptera</taxon>
        <taxon>Endopterygota</taxon>
        <taxon>Hymenoptera</taxon>
        <taxon>Apocrita</taxon>
        <taxon>Aculeata</taxon>
        <taxon>Apoidea</taxon>
        <taxon>Anthophila</taxon>
        <taxon>Apidae</taxon>
        <taxon>Eufriesea</taxon>
    </lineage>
</organism>
<protein>
    <submittedName>
        <fullName evidence="1">Uncharacterized protein</fullName>
    </submittedName>
</protein>
<name>A0A310SRQ1_9HYME</name>
<sequence length="58" mass="6590">MIRRFEGHIESRRNKISAIPGNASTSLCIKDLPQRCVSNSSTNTINFQDRYYSTNLNA</sequence>